<evidence type="ECO:0000313" key="3">
    <source>
        <dbReference type="Proteomes" id="UP000239549"/>
    </source>
</evidence>
<sequence>MNRKYTQEHIDYVAANIQGCPFKELTDMFNRRFGMNLKVSAMISLADRHGLHNGRDTRILPDGTLLGVETRFRPGLTPWNKGMKGFNCGGKETQFKKGNKPANWVPIGSERVNGDGYIDIKVDDGKLQKNWKGKHILIWEEHNGPIPPGHVVIFGDGNNRNFNPENLLLVSRAQLVRLNQMKMIQEDAELTKAGIAIADICNKIGERKRAKV</sequence>
<evidence type="ECO:0000259" key="1">
    <source>
        <dbReference type="Pfam" id="PF13392"/>
    </source>
</evidence>
<keyword evidence="3" id="KW-1185">Reference proteome</keyword>
<protein>
    <submittedName>
        <fullName evidence="2">Bacteriophage phi 1.45 protein-like protein</fullName>
    </submittedName>
</protein>
<accession>A0A2L2XGF1</accession>
<organism evidence="2 3">
    <name type="scientific">Desulfocucumis palustris</name>
    <dbReference type="NCBI Taxonomy" id="1898651"/>
    <lineage>
        <taxon>Bacteria</taxon>
        <taxon>Bacillati</taxon>
        <taxon>Bacillota</taxon>
        <taxon>Clostridia</taxon>
        <taxon>Eubacteriales</taxon>
        <taxon>Desulfocucumaceae</taxon>
        <taxon>Desulfocucumis</taxon>
    </lineage>
</organism>
<dbReference type="OrthoDB" id="6638408at2"/>
<name>A0A2L2XGF1_9FIRM</name>
<comment type="caution">
    <text evidence="2">The sequence shown here is derived from an EMBL/GenBank/DDBJ whole genome shotgun (WGS) entry which is preliminary data.</text>
</comment>
<dbReference type="AlphaFoldDB" id="A0A2L2XGF1"/>
<dbReference type="InterPro" id="IPR044925">
    <property type="entry name" value="His-Me_finger_sf"/>
</dbReference>
<reference evidence="3" key="1">
    <citation type="submission" date="2018-02" db="EMBL/GenBank/DDBJ databases">
        <title>Genome sequence of Desulfocucumis palustris strain NAW-5.</title>
        <authorList>
            <person name="Watanabe M."/>
            <person name="Kojima H."/>
            <person name="Fukui M."/>
        </authorList>
    </citation>
    <scope>NUCLEOTIDE SEQUENCE [LARGE SCALE GENOMIC DNA]</scope>
    <source>
        <strain evidence="3">NAW-5</strain>
    </source>
</reference>
<dbReference type="Proteomes" id="UP000239549">
    <property type="component" value="Unassembled WGS sequence"/>
</dbReference>
<proteinExistence type="predicted"/>
<dbReference type="Pfam" id="PF13392">
    <property type="entry name" value="HNH_3"/>
    <property type="match status" value="1"/>
</dbReference>
<dbReference type="RefSeq" id="WP_104373497.1">
    <property type="nucleotide sequence ID" value="NZ_BFAV01000162.1"/>
</dbReference>
<dbReference type="SUPFAM" id="SSF54060">
    <property type="entry name" value="His-Me finger endonucleases"/>
    <property type="match status" value="1"/>
</dbReference>
<evidence type="ECO:0000313" key="2">
    <source>
        <dbReference type="EMBL" id="GBF35427.1"/>
    </source>
</evidence>
<feature type="domain" description="HNH nuclease" evidence="1">
    <location>
        <begin position="132"/>
        <end position="176"/>
    </location>
</feature>
<gene>
    <name evidence="2" type="ORF">DCCM_4554</name>
</gene>
<dbReference type="Gene3D" id="3.90.75.20">
    <property type="match status" value="1"/>
</dbReference>
<dbReference type="InterPro" id="IPR003615">
    <property type="entry name" value="HNH_nuc"/>
</dbReference>
<dbReference type="EMBL" id="BFAV01000162">
    <property type="protein sequence ID" value="GBF35427.1"/>
    <property type="molecule type" value="Genomic_DNA"/>
</dbReference>